<accession>A0ABU9ZDF4</accession>
<dbReference type="Gene3D" id="6.10.140.570">
    <property type="match status" value="1"/>
</dbReference>
<keyword evidence="1" id="KW-0547">Nucleotide-binding</keyword>
<dbReference type="PROSITE" id="PS51318">
    <property type="entry name" value="TAT"/>
    <property type="match status" value="1"/>
</dbReference>
<dbReference type="NCBIfam" id="TIGR04486">
    <property type="entry name" value="thiosulf_SoxB"/>
    <property type="match status" value="1"/>
</dbReference>
<evidence type="ECO:0000313" key="3">
    <source>
        <dbReference type="EMBL" id="MEN3228969.1"/>
    </source>
</evidence>
<dbReference type="InterPro" id="IPR036907">
    <property type="entry name" value="5'-Nucleotdase_C_sf"/>
</dbReference>
<reference evidence="3 4" key="1">
    <citation type="journal article" date="2023" name="PLoS ONE">
        <title>Complete genome assembly of Hawai'i environmental nontuberculous mycobacteria reveals unexpected co-isolation with methylobacteria.</title>
        <authorList>
            <person name="Hendrix J."/>
            <person name="Epperson L.E."/>
            <person name="Tong E.I."/>
            <person name="Chan Y.L."/>
            <person name="Hasan N.A."/>
            <person name="Dawrs S.N."/>
            <person name="Norton G.J."/>
            <person name="Virdi R."/>
            <person name="Crooks J.L."/>
            <person name="Chan E.D."/>
            <person name="Honda J.R."/>
            <person name="Strong M."/>
        </authorList>
    </citation>
    <scope>NUCLEOTIDE SEQUENCE [LARGE SCALE GENOMIC DNA]</scope>
    <source>
        <strain evidence="3 4">NJH_HI01</strain>
    </source>
</reference>
<comment type="caution">
    <text evidence="3">The sequence shown here is derived from an EMBL/GenBank/DDBJ whole genome shotgun (WGS) entry which is preliminary data.</text>
</comment>
<dbReference type="SUPFAM" id="SSF55816">
    <property type="entry name" value="5'-nucleotidase (syn. UDP-sugar hydrolase), C-terminal domain"/>
    <property type="match status" value="1"/>
</dbReference>
<keyword evidence="4" id="KW-1185">Reference proteome</keyword>
<dbReference type="InterPro" id="IPR029052">
    <property type="entry name" value="Metallo-depent_PP-like"/>
</dbReference>
<comment type="similarity">
    <text evidence="1">Belongs to the 5'-nucleotidase family.</text>
</comment>
<dbReference type="InterPro" id="IPR041829">
    <property type="entry name" value="SoxB_N"/>
</dbReference>
<dbReference type="Gene3D" id="3.90.780.10">
    <property type="entry name" value="5'-Nucleotidase, C-terminal domain"/>
    <property type="match status" value="1"/>
</dbReference>
<dbReference type="PANTHER" id="PTHR11575:SF42">
    <property type="entry name" value="SULFUR OXIDATION PROTEIN SOXB"/>
    <property type="match status" value="1"/>
</dbReference>
<dbReference type="RefSeq" id="WP_192284755.1">
    <property type="nucleotide sequence ID" value="NZ_JACWCW010000071.1"/>
</dbReference>
<feature type="domain" description="5'-Nucleotidase C-terminal" evidence="2">
    <location>
        <begin position="392"/>
        <end position="530"/>
    </location>
</feature>
<proteinExistence type="inferred from homology"/>
<organism evidence="3 4">
    <name type="scientific">Methylorubrum rhodesianum</name>
    <dbReference type="NCBI Taxonomy" id="29427"/>
    <lineage>
        <taxon>Bacteria</taxon>
        <taxon>Pseudomonadati</taxon>
        <taxon>Pseudomonadota</taxon>
        <taxon>Alphaproteobacteria</taxon>
        <taxon>Hyphomicrobiales</taxon>
        <taxon>Methylobacteriaceae</taxon>
        <taxon>Methylorubrum</taxon>
    </lineage>
</organism>
<dbReference type="SUPFAM" id="SSF56300">
    <property type="entry name" value="Metallo-dependent phosphatases"/>
    <property type="match status" value="1"/>
</dbReference>
<dbReference type="InterPro" id="IPR006311">
    <property type="entry name" value="TAT_signal"/>
</dbReference>
<protein>
    <submittedName>
        <fullName evidence="3">Thiosulfohydrolase SoxB</fullName>
    </submittedName>
</protein>
<gene>
    <name evidence="3" type="primary">soxB</name>
    <name evidence="3" type="ORF">PUR21_15200</name>
</gene>
<name>A0ABU9ZDF4_9HYPH</name>
<dbReference type="InterPro" id="IPR006179">
    <property type="entry name" value="5_nucleotidase/apyrase"/>
</dbReference>
<dbReference type="Gene3D" id="3.60.21.10">
    <property type="match status" value="1"/>
</dbReference>
<dbReference type="PRINTS" id="PR01607">
    <property type="entry name" value="APYRASEFAMLY"/>
</dbReference>
<dbReference type="CDD" id="cd07411">
    <property type="entry name" value="MPP_SoxB_N"/>
    <property type="match status" value="1"/>
</dbReference>
<dbReference type="EMBL" id="JAQYXL010000001">
    <property type="protein sequence ID" value="MEN3228969.1"/>
    <property type="molecule type" value="Genomic_DNA"/>
</dbReference>
<dbReference type="InterPro" id="IPR030998">
    <property type="entry name" value="Thiosulf_SoxB"/>
</dbReference>
<dbReference type="Proteomes" id="UP001404845">
    <property type="component" value="Unassembled WGS sequence"/>
</dbReference>
<dbReference type="PANTHER" id="PTHR11575">
    <property type="entry name" value="5'-NUCLEOTIDASE-RELATED"/>
    <property type="match status" value="1"/>
</dbReference>
<evidence type="ECO:0000313" key="4">
    <source>
        <dbReference type="Proteomes" id="UP001404845"/>
    </source>
</evidence>
<sequence length="559" mass="60575">MTSRRDFLQIAAATAALVPTGWTRAFAQQSLVQDDLLAFEPMGNVTLVHLTDIHAQLVPILFREPSTNLGVGEARGQVPHVTGRAYLDLFGIPGGSPLAYALTPEDYVALARGYGRMGGLDRIATVLDAIRAERGDKVLFLDGGDTWQNSYTSMLSKGQDMVDCMALLKPDAMTGHWEFTLGTDRVKEIVDGLGCPFLGQNVRDAEWNEPAFESTKMFERGGAKVAVIGQAFPYTPIANPRWLIPNWSFGIREEDVQASVDKARKDGAALVVLLSHNGFDVDRKLASRVKGIDVILTGHTHDALPQAVKVGQTLLIASGSHGKFLTRVDLDVRDGAVKGYRSKLIPIFSDVIAPQKEMAAKIQAIRSPHEAMLKEELGRAEGLLYRRGNFNGTLDDMICDALLAEREAEIALSPGFRWGTTLLPGQSITREDVYNATAITYPAAYRMTMTGGRLKEVLEDVADNLFNADPYYQQGGDMVRVGGVAYAIDVARPAGSRVSDLTLLRTGKPIEAGSSYTVAGWASVNEGTEGPPIWDVVAAHVRRKGTVNPTPAQVTVRGA</sequence>
<evidence type="ECO:0000259" key="2">
    <source>
        <dbReference type="Pfam" id="PF02872"/>
    </source>
</evidence>
<keyword evidence="1" id="KW-0378">Hydrolase</keyword>
<evidence type="ECO:0000256" key="1">
    <source>
        <dbReference type="RuleBase" id="RU362119"/>
    </source>
</evidence>
<dbReference type="Pfam" id="PF02872">
    <property type="entry name" value="5_nucleotid_C"/>
    <property type="match status" value="1"/>
</dbReference>
<dbReference type="InterPro" id="IPR008334">
    <property type="entry name" value="5'-Nucleotdase_C"/>
</dbReference>